<comment type="similarity">
    <text evidence="2">Belongs to the terpene cyclase/mutase family.</text>
</comment>
<dbReference type="GO" id="GO:0016866">
    <property type="term" value="F:intramolecular transferase activity"/>
    <property type="evidence" value="ECO:0007669"/>
    <property type="project" value="InterPro"/>
</dbReference>
<evidence type="ECO:0000259" key="7">
    <source>
        <dbReference type="Pfam" id="PF13249"/>
    </source>
</evidence>
<dbReference type="NCBIfam" id="TIGR01787">
    <property type="entry name" value="squalene_cyclas"/>
    <property type="match status" value="1"/>
</dbReference>
<protein>
    <submittedName>
        <fullName evidence="8">Squalene-hopene cyclase</fullName>
    </submittedName>
</protein>
<evidence type="ECO:0000256" key="4">
    <source>
        <dbReference type="ARBA" id="ARBA00023235"/>
    </source>
</evidence>
<sequence>MAVDDRLDQVIDDALTALKTRQQKDGHLVFDLEADATIPAEYIFLNHFLDEREPELERKLARYIRSIQQDGGGWPLYHGGAPDISASVKAYFALKLTGDDPDAPHMKKARALIKNLGGAEKTNVFTRYALALFGEVPWRAVPVMPVELMLMPRWFPANMWRFSYWSRTVIAPLLILAALKPRAINPTDTHIRELFIIPPELIRDWQQNPTGRWTGKAFLQLDKILQKLEPHFPAKTRRKAIERALGFFTERLNAEDGLGAIFPAMANSVMAMEALGYPKDHEALVTAKKSIRLLVTDGEGESFVQPCLSPIWDTSLSLHALLESGEAPAGETVKAAGDWLTSKQILDVKGDWALKAPDLRPGGWAFQYNNDHYPDVDDTAVVAMALHRTQDPNYKEAIDRAEEWIIGMQSSNGGWGAFDIDNDDHYLNHIPFADHGALLDPPTEDVSARCLSFLGQLGHDQNHEAVARGVAYLKKLQEDDGCWYGRWGTNYIYGTWSVLAALNAVGEDMTAPYVRKAVEWLKARQNPDGGWGESGDSYYNDKKRDPAPSTPSQTSWALLGLMAAGETEDACVARGIGWLLDHPRTKDGRWEEPWYNAVGFPRVFYLRYHGYSHYFPIWALSRYRVLSRSNDKSVQWGM</sequence>
<dbReference type="PANTHER" id="PTHR11764">
    <property type="entry name" value="TERPENE CYCLASE/MUTASE FAMILY MEMBER"/>
    <property type="match status" value="1"/>
</dbReference>
<evidence type="ECO:0000313" key="9">
    <source>
        <dbReference type="Proteomes" id="UP000324996"/>
    </source>
</evidence>
<keyword evidence="9" id="KW-1185">Reference proteome</keyword>
<dbReference type="InterPro" id="IPR006400">
    <property type="entry name" value="Hopene-cyclase"/>
</dbReference>
<evidence type="ECO:0000256" key="1">
    <source>
        <dbReference type="ARBA" id="ARBA00004999"/>
    </source>
</evidence>
<dbReference type="AlphaFoldDB" id="A0A5A7ND20"/>
<keyword evidence="3" id="KW-0677">Repeat</keyword>
<dbReference type="Proteomes" id="UP000324996">
    <property type="component" value="Unassembled WGS sequence"/>
</dbReference>
<dbReference type="GO" id="GO:0005811">
    <property type="term" value="C:lipid droplet"/>
    <property type="evidence" value="ECO:0007669"/>
    <property type="project" value="InterPro"/>
</dbReference>
<evidence type="ECO:0000259" key="6">
    <source>
        <dbReference type="Pfam" id="PF13243"/>
    </source>
</evidence>
<evidence type="ECO:0000256" key="5">
    <source>
        <dbReference type="SAM" id="MobiDB-lite"/>
    </source>
</evidence>
<dbReference type="InterPro" id="IPR018333">
    <property type="entry name" value="Squalene_cyclase"/>
</dbReference>
<dbReference type="InterPro" id="IPR032696">
    <property type="entry name" value="SQ_cyclase_C"/>
</dbReference>
<dbReference type="PANTHER" id="PTHR11764:SF20">
    <property type="entry name" value="LANOSTEROL SYNTHASE"/>
    <property type="match status" value="1"/>
</dbReference>
<evidence type="ECO:0000256" key="3">
    <source>
        <dbReference type="ARBA" id="ARBA00022737"/>
    </source>
</evidence>
<feature type="region of interest" description="Disordered" evidence="5">
    <location>
        <begin position="527"/>
        <end position="552"/>
    </location>
</feature>
<accession>A0A5A7ND20</accession>
<dbReference type="GO" id="GO:0016104">
    <property type="term" value="P:triterpenoid biosynthetic process"/>
    <property type="evidence" value="ECO:0007669"/>
    <property type="project" value="InterPro"/>
</dbReference>
<gene>
    <name evidence="8" type="ORF">JCM17846_32070</name>
</gene>
<keyword evidence="4" id="KW-0413">Isomerase</keyword>
<evidence type="ECO:0000313" key="8">
    <source>
        <dbReference type="EMBL" id="GER05525.1"/>
    </source>
</evidence>
<dbReference type="Gene3D" id="1.50.10.20">
    <property type="match status" value="2"/>
</dbReference>
<dbReference type="SUPFAM" id="SSF48239">
    <property type="entry name" value="Terpenoid cyclases/Protein prenyltransferases"/>
    <property type="match status" value="2"/>
</dbReference>
<dbReference type="Pfam" id="PF13243">
    <property type="entry name" value="SQHop_cyclase_C"/>
    <property type="match status" value="1"/>
</dbReference>
<feature type="domain" description="Squalene cyclase N-terminal" evidence="7">
    <location>
        <begin position="12"/>
        <end position="296"/>
    </location>
</feature>
<dbReference type="InterPro" id="IPR032697">
    <property type="entry name" value="SQ_cyclase_N"/>
</dbReference>
<dbReference type="SFLD" id="SFLDG01016">
    <property type="entry name" value="Prenyltransferase_Like_2"/>
    <property type="match status" value="1"/>
</dbReference>
<name>A0A5A7ND20_9PROT</name>
<proteinExistence type="inferred from homology"/>
<dbReference type="UniPathway" id="UPA00337"/>
<dbReference type="CDD" id="cd02892">
    <property type="entry name" value="SQCY_1"/>
    <property type="match status" value="1"/>
</dbReference>
<evidence type="ECO:0000256" key="2">
    <source>
        <dbReference type="ARBA" id="ARBA00009755"/>
    </source>
</evidence>
<feature type="domain" description="Squalene cyclase C-terminal" evidence="6">
    <location>
        <begin position="308"/>
        <end position="624"/>
    </location>
</feature>
<reference evidence="8 9" key="1">
    <citation type="submission" date="2019-09" db="EMBL/GenBank/DDBJ databases">
        <title>NBRP : Genome information of microbial organism related human and environment.</title>
        <authorList>
            <person name="Hattori M."/>
            <person name="Oshima K."/>
            <person name="Inaba H."/>
            <person name="Suda W."/>
            <person name="Sakamoto M."/>
            <person name="Iino T."/>
            <person name="Kitahara M."/>
            <person name="Oshida Y."/>
            <person name="Iida T."/>
            <person name="Kudo T."/>
            <person name="Itoh T."/>
            <person name="Ohkuma M."/>
        </authorList>
    </citation>
    <scope>NUCLEOTIDE SEQUENCE [LARGE SCALE GENOMIC DNA]</scope>
    <source>
        <strain evidence="8 9">Q-1</strain>
    </source>
</reference>
<dbReference type="EMBL" id="BKCN01000028">
    <property type="protein sequence ID" value="GER05525.1"/>
    <property type="molecule type" value="Genomic_DNA"/>
</dbReference>
<organism evidence="8 9">
    <name type="scientific">Iodidimonas nitroreducens</name>
    <dbReference type="NCBI Taxonomy" id="1236968"/>
    <lineage>
        <taxon>Bacteria</taxon>
        <taxon>Pseudomonadati</taxon>
        <taxon>Pseudomonadota</taxon>
        <taxon>Alphaproteobacteria</taxon>
        <taxon>Iodidimonadales</taxon>
        <taxon>Iodidimonadaceae</taxon>
        <taxon>Iodidimonas</taxon>
    </lineage>
</organism>
<comment type="pathway">
    <text evidence="1">Secondary metabolite biosynthesis; hopanoid biosynthesis.</text>
</comment>
<dbReference type="NCBIfam" id="TIGR01507">
    <property type="entry name" value="hopene_cyclase"/>
    <property type="match status" value="1"/>
</dbReference>
<dbReference type="Pfam" id="PF13249">
    <property type="entry name" value="SQHop_cyclase_N"/>
    <property type="match status" value="1"/>
</dbReference>
<comment type="caution">
    <text evidence="8">The sequence shown here is derived from an EMBL/GenBank/DDBJ whole genome shotgun (WGS) entry which is preliminary data.</text>
</comment>
<dbReference type="InterPro" id="IPR008930">
    <property type="entry name" value="Terpenoid_cyclase/PrenylTrfase"/>
</dbReference>